<dbReference type="GO" id="GO:0016301">
    <property type="term" value="F:kinase activity"/>
    <property type="evidence" value="ECO:0007669"/>
    <property type="project" value="InterPro"/>
</dbReference>
<keyword evidence="3" id="KW-0067">ATP-binding</keyword>
<sequence>MNKDSIYCLPLNQLDQTKIRLAGGKAANLGELMQIEGISVPGGFCITTTAFEKMIGEIPAVGPLLDRLAQLRATDREHITTWSAEIRTMIEAAAIPADITAAIRQSLSAFDEATAWAIRSSATVEDLPEASFAGQQDTYLNVKGHTAVMEHIRRCWASLFTERAVSYRLQQGFGDHKGSLAVVVQQLVEPEAAGILFTADPVSGHRHTVSVDAGFGLGEALVSGLVNADTYKIRAGRIIHKNIPAKEQAIYAVATGGTQTLPIAPEQQREQVLTDIQILELDTLGRRIAAHFGYPQDSEWCLAGGYLYFLQSRPVTTLYPVPEAEDTRFHVYVSVGHQQMMTDAMKPLGLSFWQLVAARPMAAAGGRLFVDITAELRSAAGRDMLINVLGKSDPLIKNALTTLLEAEDTGKHLGITDGDAAAPKAAPPADFKAQIAYDPTLVPRLVRQSEEALETLRQDISRYQGKALFDFIREDAVRRRQSADPQGFAAIMTGMNAAYWLNEHLEKWLGEKNVADILAQSLPDNITSAMGLALLDIADLIRPNPGLVAYLEQMDDDFLKGLAMQTGGPEVKAAIEAFLETYGMRCVGEIDITRPRWQEQPSTLLPLLLSNVRNFEAGASRQKFEQGLQQALAKEKQLLQDLEKLPGGQQKVTDTRQMIGLLRGYSGYREYPKYHIVSRNAVYKQALMAEVDKLVQAGVLATQADSYYLTFDEICEAVSSLKADPALIAERKEAHRRFEKLRPPRVLTSEGEMLNGSYTQDHLPDGAIPGLAVSSGTVEGRARVIADIQQADLEPGDILVTAFTDPSWTPLFVSIKGLVTEVGGLMTHGAVIAREYGLPAVVGVDGATRLIRDGQRIRVNGTDGYITLL</sequence>
<dbReference type="RefSeq" id="WP_106523167.1">
    <property type="nucleotide sequence ID" value="NZ_PYGD01000004.1"/>
</dbReference>
<organism evidence="9 10">
    <name type="scientific">Taibaiella chishuiensis</name>
    <dbReference type="NCBI Taxonomy" id="1434707"/>
    <lineage>
        <taxon>Bacteria</taxon>
        <taxon>Pseudomonadati</taxon>
        <taxon>Bacteroidota</taxon>
        <taxon>Chitinophagia</taxon>
        <taxon>Chitinophagales</taxon>
        <taxon>Chitinophagaceae</taxon>
        <taxon>Taibaiella</taxon>
    </lineage>
</organism>
<comment type="caution">
    <text evidence="9">The sequence shown here is derived from an EMBL/GenBank/DDBJ whole genome shotgun (WGS) entry which is preliminary data.</text>
</comment>
<evidence type="ECO:0000256" key="6">
    <source>
        <dbReference type="ARBA" id="ARBA00080054"/>
    </source>
</evidence>
<dbReference type="NCBIfam" id="NF004877">
    <property type="entry name" value="PRK06241.1-2"/>
    <property type="match status" value="1"/>
</dbReference>
<dbReference type="NCBIfam" id="NF004878">
    <property type="entry name" value="PRK06241.1-3"/>
    <property type="match status" value="1"/>
</dbReference>
<keyword evidence="10" id="KW-1185">Reference proteome</keyword>
<feature type="domain" description="PEP-utilising enzyme mobile" evidence="7">
    <location>
        <begin position="794"/>
        <end position="864"/>
    </location>
</feature>
<reference evidence="9 10" key="1">
    <citation type="submission" date="2018-03" db="EMBL/GenBank/DDBJ databases">
        <title>Genomic Encyclopedia of Type Strains, Phase III (KMG-III): the genomes of soil and plant-associated and newly described type strains.</title>
        <authorList>
            <person name="Whitman W."/>
        </authorList>
    </citation>
    <scope>NUCLEOTIDE SEQUENCE [LARGE SCALE GENOMIC DNA]</scope>
    <source>
        <strain evidence="9 10">CGMCC 1.12700</strain>
    </source>
</reference>
<dbReference type="Pfam" id="PF00391">
    <property type="entry name" value="PEP-utilizers"/>
    <property type="match status" value="1"/>
</dbReference>
<name>A0A2P8D4J9_9BACT</name>
<keyword evidence="9" id="KW-0670">Pyruvate</keyword>
<protein>
    <recommendedName>
        <fullName evidence="5">Prodigiosin synthesizing transferase PigC</fullName>
    </recommendedName>
    <alternativeName>
        <fullName evidence="6">Prodigiosin synthetase PigC</fullName>
    </alternativeName>
</protein>
<dbReference type="NCBIfam" id="NF041857">
    <property type="entry name" value="RIF_Ptrans_rph"/>
    <property type="match status" value="1"/>
</dbReference>
<dbReference type="Gene3D" id="3.50.30.10">
    <property type="entry name" value="Phosphohistidine domain"/>
    <property type="match status" value="1"/>
</dbReference>
<dbReference type="SUPFAM" id="SSF52009">
    <property type="entry name" value="Phosphohistidine domain"/>
    <property type="match status" value="1"/>
</dbReference>
<dbReference type="OrthoDB" id="9765468at2"/>
<dbReference type="InterPro" id="IPR002192">
    <property type="entry name" value="PPDK_AMP/ATP-bd"/>
</dbReference>
<dbReference type="InterPro" id="IPR051549">
    <property type="entry name" value="PEP_Utilizing_Enz"/>
</dbReference>
<dbReference type="InterPro" id="IPR008279">
    <property type="entry name" value="PEP-util_enz_mobile_dom"/>
</dbReference>
<accession>A0A2P8D4J9</accession>
<evidence type="ECO:0000259" key="7">
    <source>
        <dbReference type="Pfam" id="PF00391"/>
    </source>
</evidence>
<dbReference type="NCBIfam" id="NF004879">
    <property type="entry name" value="PRK06241.1-4"/>
    <property type="match status" value="1"/>
</dbReference>
<dbReference type="PANTHER" id="PTHR43615">
    <property type="entry name" value="PHOSPHOENOLPYRUVATE SYNTHASE-RELATED"/>
    <property type="match status" value="1"/>
</dbReference>
<dbReference type="SUPFAM" id="SSF56059">
    <property type="entry name" value="Glutathione synthetase ATP-binding domain-like"/>
    <property type="match status" value="1"/>
</dbReference>
<dbReference type="Pfam" id="PF01326">
    <property type="entry name" value="PPDK_N"/>
    <property type="match status" value="1"/>
</dbReference>
<evidence type="ECO:0000256" key="2">
    <source>
        <dbReference type="ARBA" id="ARBA00022741"/>
    </source>
</evidence>
<evidence type="ECO:0000313" key="9">
    <source>
        <dbReference type="EMBL" id="PSK92099.1"/>
    </source>
</evidence>
<comment type="pathway">
    <text evidence="4">Antibiotic biosynthesis; prodigiosin biosynthesis.</text>
</comment>
<proteinExistence type="inferred from homology"/>
<evidence type="ECO:0000256" key="5">
    <source>
        <dbReference type="ARBA" id="ARBA00068614"/>
    </source>
</evidence>
<comment type="similarity">
    <text evidence="1">Belongs to the PIGC family.</text>
</comment>
<dbReference type="InterPro" id="IPR036637">
    <property type="entry name" value="Phosphohistidine_dom_sf"/>
</dbReference>
<gene>
    <name evidence="9" type="ORF">B0I18_104197</name>
</gene>
<dbReference type="AlphaFoldDB" id="A0A2P8D4J9"/>
<evidence type="ECO:0000259" key="8">
    <source>
        <dbReference type="Pfam" id="PF01326"/>
    </source>
</evidence>
<keyword evidence="2" id="KW-0547">Nucleotide-binding</keyword>
<dbReference type="PANTHER" id="PTHR43615:SF1">
    <property type="entry name" value="PPDK_N DOMAIN-CONTAINING PROTEIN"/>
    <property type="match status" value="1"/>
</dbReference>
<feature type="domain" description="Pyruvate phosphate dikinase AMP/ATP-binding" evidence="8">
    <location>
        <begin position="20"/>
        <end position="318"/>
    </location>
</feature>
<dbReference type="FunFam" id="3.50.30.10:FF:000007">
    <property type="entry name" value="Phosphoenolpyruvate synthase"/>
    <property type="match status" value="1"/>
</dbReference>
<dbReference type="GO" id="GO:0005524">
    <property type="term" value="F:ATP binding"/>
    <property type="evidence" value="ECO:0007669"/>
    <property type="project" value="UniProtKB-KW"/>
</dbReference>
<dbReference type="Proteomes" id="UP000240572">
    <property type="component" value="Unassembled WGS sequence"/>
</dbReference>
<dbReference type="FunFam" id="3.30.1490.20:FF:000010">
    <property type="entry name" value="Phosphoenolpyruvate synthase"/>
    <property type="match status" value="1"/>
</dbReference>
<evidence type="ECO:0000256" key="3">
    <source>
        <dbReference type="ARBA" id="ARBA00022840"/>
    </source>
</evidence>
<dbReference type="EMBL" id="PYGD01000004">
    <property type="protein sequence ID" value="PSK92099.1"/>
    <property type="molecule type" value="Genomic_DNA"/>
</dbReference>
<evidence type="ECO:0000256" key="1">
    <source>
        <dbReference type="ARBA" id="ARBA00008321"/>
    </source>
</evidence>
<evidence type="ECO:0000313" key="10">
    <source>
        <dbReference type="Proteomes" id="UP000240572"/>
    </source>
</evidence>
<dbReference type="InterPro" id="IPR013815">
    <property type="entry name" value="ATP_grasp_subdomain_1"/>
</dbReference>
<evidence type="ECO:0000256" key="4">
    <source>
        <dbReference type="ARBA" id="ARBA00060561"/>
    </source>
</evidence>
<dbReference type="Gene3D" id="3.30.1490.20">
    <property type="entry name" value="ATP-grasp fold, A domain"/>
    <property type="match status" value="1"/>
</dbReference>
<dbReference type="Gene3D" id="3.30.470.20">
    <property type="entry name" value="ATP-grasp fold, B domain"/>
    <property type="match status" value="1"/>
</dbReference>